<dbReference type="EMBL" id="LJIX01000006">
    <property type="protein sequence ID" value="KQL21234.1"/>
    <property type="molecule type" value="Genomic_DNA"/>
</dbReference>
<organism evidence="2 3">
    <name type="scientific">Cytobacillus solani</name>
    <dbReference type="NCBI Taxonomy" id="1637975"/>
    <lineage>
        <taxon>Bacteria</taxon>
        <taxon>Bacillati</taxon>
        <taxon>Bacillota</taxon>
        <taxon>Bacilli</taxon>
        <taxon>Bacillales</taxon>
        <taxon>Bacillaceae</taxon>
        <taxon>Cytobacillus</taxon>
    </lineage>
</organism>
<evidence type="ECO:0000313" key="2">
    <source>
        <dbReference type="EMBL" id="KQL21234.1"/>
    </source>
</evidence>
<evidence type="ECO:0000259" key="1">
    <source>
        <dbReference type="Pfam" id="PF06527"/>
    </source>
</evidence>
<comment type="caution">
    <text evidence="2">The sequence shown here is derived from an EMBL/GenBank/DDBJ whole genome shotgun (WGS) entry which is preliminary data.</text>
</comment>
<sequence>MFPVNYNDFDLDDINIPPRSKLYNIEPIGLGTPNVESLTSYISRLAECHNLNIATLVCKTFTPYINTQSRKRDFIKGSIGPKTKYINGNSPISLEYVSALEALTTRNDLIYLTMNSWSGLFSNSVIGESRKWCPNCLEEAKNKENEIYEPLIWYIKDIKLCDKHQVNLEDSCPKCGRNLGFLHNNFFAGYCQYCLSWLGYESQNVTINNRKYQEFLLNSFKPLIANAIHLNNIPTNLRIGLILKKAIKDNNFKSISEFANFFGLEKVIMRKWINNKGKPSIDSLYKIFNKTNQSIYEMFGTSLIEQLDVNIEKPIIMKRRRLTRDEIENELMKEIKKNYYKSLHKLCDEKGFNIQTAKRNFPDLCEEINNAKLKQKRESNEREREKIKGFLLAALEMEHPQSLQQFSIEFGIPVLKIKKYFPELSRKLIERYGSYVTKMQKLKSENIKSEIREIVSDLHNVGVYPSDKAIRKKLSHPYCLVVPEYREVWKEQLVSLGYNKFKDVLTK</sequence>
<dbReference type="STRING" id="1637975.AN957_23485"/>
<dbReference type="AlphaFoldDB" id="A0A0Q3VJD1"/>
<dbReference type="Pfam" id="PF06527">
    <property type="entry name" value="TniQ"/>
    <property type="match status" value="1"/>
</dbReference>
<proteinExistence type="predicted"/>
<evidence type="ECO:0000313" key="3">
    <source>
        <dbReference type="Proteomes" id="UP000050996"/>
    </source>
</evidence>
<reference evidence="2 3" key="1">
    <citation type="submission" date="2015-09" db="EMBL/GenBank/DDBJ databases">
        <title>Genome sequencing project for genomic taxonomy and phylogenomics of Bacillus-like bacteria.</title>
        <authorList>
            <person name="Liu B."/>
            <person name="Wang J."/>
            <person name="Zhu Y."/>
            <person name="Liu G."/>
            <person name="Chen Q."/>
            <person name="Chen Z."/>
            <person name="Lan J."/>
            <person name="Che J."/>
            <person name="Ge C."/>
            <person name="Shi H."/>
            <person name="Pan Z."/>
            <person name="Liu X."/>
        </authorList>
    </citation>
    <scope>NUCLEOTIDE SEQUENCE [LARGE SCALE GENOMIC DNA]</scope>
    <source>
        <strain evidence="2 3">FJAT-18043</strain>
    </source>
</reference>
<name>A0A0Q3VJD1_9BACI</name>
<dbReference type="Proteomes" id="UP000050996">
    <property type="component" value="Unassembled WGS sequence"/>
</dbReference>
<accession>A0A0Q3VJD1</accession>
<feature type="domain" description="TniQ" evidence="1">
    <location>
        <begin position="27"/>
        <end position="168"/>
    </location>
</feature>
<gene>
    <name evidence="2" type="ORF">AN957_23485</name>
</gene>
<protein>
    <recommendedName>
        <fullName evidence="1">TniQ domain-containing protein</fullName>
    </recommendedName>
</protein>
<dbReference type="RefSeq" id="WP_056686376.1">
    <property type="nucleotide sequence ID" value="NZ_LJIX01000006.1"/>
</dbReference>
<dbReference type="InterPro" id="IPR009492">
    <property type="entry name" value="TniQ"/>
</dbReference>
<dbReference type="PATRIC" id="fig|1637975.4.peg.4715"/>
<keyword evidence="3" id="KW-1185">Reference proteome</keyword>